<organism evidence="2 3">
    <name type="scientific">Rhodopseudomonas palustris</name>
    <dbReference type="NCBI Taxonomy" id="1076"/>
    <lineage>
        <taxon>Bacteria</taxon>
        <taxon>Pseudomonadati</taxon>
        <taxon>Pseudomonadota</taxon>
        <taxon>Alphaproteobacteria</taxon>
        <taxon>Hyphomicrobiales</taxon>
        <taxon>Nitrobacteraceae</taxon>
        <taxon>Rhodopseudomonas</taxon>
    </lineage>
</organism>
<comment type="similarity">
    <text evidence="1">Belongs to the methyltransferase superfamily. RsmJ family.</text>
</comment>
<comment type="function">
    <text evidence="1">Specifically methylates the guanosine in position 1516 of 16S rRNA.</text>
</comment>
<dbReference type="Gene3D" id="3.40.50.150">
    <property type="entry name" value="Vaccinia Virus protein VP39"/>
    <property type="match status" value="1"/>
</dbReference>
<keyword evidence="1" id="KW-0963">Cytoplasm</keyword>
<evidence type="ECO:0000313" key="2">
    <source>
        <dbReference type="EMBL" id="RJF69203.1"/>
    </source>
</evidence>
<name>A0A418V0K0_RHOPL</name>
<accession>A0A418V0K0</accession>
<dbReference type="EC" id="2.1.1.242" evidence="1"/>
<dbReference type="SUPFAM" id="SSF53335">
    <property type="entry name" value="S-adenosyl-L-methionine-dependent methyltransferases"/>
    <property type="match status" value="1"/>
</dbReference>
<dbReference type="RefSeq" id="WP_119858518.1">
    <property type="nucleotide sequence ID" value="NZ_QYYD01000025.1"/>
</dbReference>
<gene>
    <name evidence="1" type="primary">rsmJ</name>
    <name evidence="2" type="ORF">D4Q52_20955</name>
</gene>
<keyword evidence="1 2" id="KW-0489">Methyltransferase</keyword>
<dbReference type="Pfam" id="PF04445">
    <property type="entry name" value="SAM_MT"/>
    <property type="match status" value="1"/>
</dbReference>
<dbReference type="GO" id="GO:0005737">
    <property type="term" value="C:cytoplasm"/>
    <property type="evidence" value="ECO:0007669"/>
    <property type="project" value="UniProtKB-SubCell"/>
</dbReference>
<evidence type="ECO:0000256" key="1">
    <source>
        <dbReference type="HAMAP-Rule" id="MF_01523"/>
    </source>
</evidence>
<proteinExistence type="inferred from homology"/>
<comment type="catalytic activity">
    <reaction evidence="1">
        <text>guanosine(1516) in 16S rRNA + S-adenosyl-L-methionine = N(2)-methylguanosine(1516) in 16S rRNA + S-adenosyl-L-homocysteine + H(+)</text>
        <dbReference type="Rhea" id="RHEA:43220"/>
        <dbReference type="Rhea" id="RHEA-COMP:10412"/>
        <dbReference type="Rhea" id="RHEA-COMP:10413"/>
        <dbReference type="ChEBI" id="CHEBI:15378"/>
        <dbReference type="ChEBI" id="CHEBI:57856"/>
        <dbReference type="ChEBI" id="CHEBI:59789"/>
        <dbReference type="ChEBI" id="CHEBI:74269"/>
        <dbReference type="ChEBI" id="CHEBI:74481"/>
        <dbReference type="EC" id="2.1.1.242"/>
    </reaction>
</comment>
<comment type="subcellular location">
    <subcellularLocation>
        <location evidence="1">Cytoplasm</location>
    </subcellularLocation>
</comment>
<dbReference type="EMBL" id="QYYD01000025">
    <property type="protein sequence ID" value="RJF69203.1"/>
    <property type="molecule type" value="Genomic_DNA"/>
</dbReference>
<evidence type="ECO:0000313" key="3">
    <source>
        <dbReference type="Proteomes" id="UP000285523"/>
    </source>
</evidence>
<dbReference type="Proteomes" id="UP000285523">
    <property type="component" value="Unassembled WGS sequence"/>
</dbReference>
<dbReference type="HAMAP" id="MF_01523">
    <property type="entry name" value="16SrRNA_methyltr_J"/>
    <property type="match status" value="1"/>
</dbReference>
<feature type="binding site" evidence="1">
    <location>
        <begin position="71"/>
        <end position="72"/>
    </location>
    <ligand>
        <name>S-adenosyl-L-methionine</name>
        <dbReference type="ChEBI" id="CHEBI:59789"/>
    </ligand>
</feature>
<dbReference type="GO" id="GO:0008990">
    <property type="term" value="F:rRNA (guanine-N2-)-methyltransferase activity"/>
    <property type="evidence" value="ECO:0007669"/>
    <property type="project" value="UniProtKB-UniRule"/>
</dbReference>
<keyword evidence="1" id="KW-0949">S-adenosyl-L-methionine</keyword>
<comment type="caution">
    <text evidence="2">The sequence shown here is derived from an EMBL/GenBank/DDBJ whole genome shotgun (WGS) entry which is preliminary data.</text>
</comment>
<dbReference type="PANTHER" id="PTHR36112">
    <property type="entry name" value="RIBOSOMAL RNA SMALL SUBUNIT METHYLTRANSFERASE J"/>
    <property type="match status" value="1"/>
</dbReference>
<dbReference type="OrthoDB" id="3191794at2"/>
<dbReference type="InterPro" id="IPR029063">
    <property type="entry name" value="SAM-dependent_MTases_sf"/>
</dbReference>
<dbReference type="InterPro" id="IPR007536">
    <property type="entry name" value="16SrRNA_methylTrfase_J"/>
</dbReference>
<reference evidence="2 3" key="1">
    <citation type="submission" date="2018-09" db="EMBL/GenBank/DDBJ databases">
        <title>Draft genome sequence of Rhodopseudomonas palustris 2.1.18.</title>
        <authorList>
            <person name="Robertson S.L."/>
            <person name="Meyer T.E."/>
            <person name="Kyndt J.A."/>
        </authorList>
    </citation>
    <scope>NUCLEOTIDE SEQUENCE [LARGE SCALE GENOMIC DNA]</scope>
    <source>
        <strain evidence="2 3">2.1.18</strain>
    </source>
</reference>
<dbReference type="PANTHER" id="PTHR36112:SF1">
    <property type="entry name" value="RIBOSOMAL RNA SMALL SUBUNIT METHYLTRANSFERASE J"/>
    <property type="match status" value="1"/>
</dbReference>
<keyword evidence="1" id="KW-0698">rRNA processing</keyword>
<dbReference type="AlphaFoldDB" id="A0A418V0K0"/>
<feature type="binding site" evidence="1">
    <location>
        <begin position="55"/>
        <end position="56"/>
    </location>
    <ligand>
        <name>S-adenosyl-L-methionine</name>
        <dbReference type="ChEBI" id="CHEBI:59789"/>
    </ligand>
</feature>
<sequence>MAKAARPALAVDFVGGATGYKLRTGAARSHALLKATGMAPGRSLTVIDATAGLGRDAFLLAAMGATVTLIERSPQVHALLAEALTAARAESPDLAAITARMTLLHGDARELLPTLQADVVTVDPMHPERTKTALVKQEMRLLRDIVGTDPDVTELMQAALAARCGRVVLKWPLRAEPLQGVRKASYQIAGKTVRYDVFVQVREASDETAAQVAAARSVGIDPG</sequence>
<comment type="caution">
    <text evidence="1">Lacks conserved residue(s) required for the propagation of feature annotation.</text>
</comment>
<protein>
    <recommendedName>
        <fullName evidence="1">Ribosomal RNA small subunit methyltransferase J</fullName>
        <ecNumber evidence="1">2.1.1.242</ecNumber>
    </recommendedName>
    <alternativeName>
        <fullName evidence="1">16S rRNA m2G1516 methyltransferase</fullName>
    </alternativeName>
    <alternativeName>
        <fullName evidence="1">rRNA (guanine-N(2)-)-methyltransferase</fullName>
    </alternativeName>
</protein>
<feature type="binding site" evidence="1">
    <location>
        <position position="123"/>
    </location>
    <ligand>
        <name>S-adenosyl-L-methionine</name>
        <dbReference type="ChEBI" id="CHEBI:59789"/>
    </ligand>
</feature>
<keyword evidence="1 2" id="KW-0808">Transferase</keyword>